<dbReference type="STRING" id="41688.A0A2N3NKL9"/>
<name>A0A2N3NKL9_9PEZI</name>
<dbReference type="PANTHER" id="PTHR24173:SF74">
    <property type="entry name" value="ANKYRIN REPEAT DOMAIN-CONTAINING PROTEIN 16"/>
    <property type="match status" value="1"/>
</dbReference>
<reference evidence="5 6" key="1">
    <citation type="journal article" date="2017" name="G3 (Bethesda)">
        <title>First Draft Genome Sequence of the Pathogenic Fungus Lomentospora prolificans (Formerly Scedosporium prolificans).</title>
        <authorList>
            <person name="Luo R."/>
            <person name="Zimin A."/>
            <person name="Workman R."/>
            <person name="Fan Y."/>
            <person name="Pertea G."/>
            <person name="Grossman N."/>
            <person name="Wear M.P."/>
            <person name="Jia B."/>
            <person name="Miller H."/>
            <person name="Casadevall A."/>
            <person name="Timp W."/>
            <person name="Zhang S.X."/>
            <person name="Salzberg S.L."/>
        </authorList>
    </citation>
    <scope>NUCLEOTIDE SEQUENCE [LARGE SCALE GENOMIC DNA]</scope>
    <source>
        <strain evidence="5 6">JHH-5317</strain>
    </source>
</reference>
<dbReference type="AlphaFoldDB" id="A0A2N3NKL9"/>
<feature type="transmembrane region" description="Helical" evidence="4">
    <location>
        <begin position="396"/>
        <end position="417"/>
    </location>
</feature>
<organism evidence="5 6">
    <name type="scientific">Lomentospora prolificans</name>
    <dbReference type="NCBI Taxonomy" id="41688"/>
    <lineage>
        <taxon>Eukaryota</taxon>
        <taxon>Fungi</taxon>
        <taxon>Dikarya</taxon>
        <taxon>Ascomycota</taxon>
        <taxon>Pezizomycotina</taxon>
        <taxon>Sordariomycetes</taxon>
        <taxon>Hypocreomycetidae</taxon>
        <taxon>Microascales</taxon>
        <taxon>Microascaceae</taxon>
        <taxon>Lomentospora</taxon>
    </lineage>
</organism>
<feature type="transmembrane region" description="Helical" evidence="4">
    <location>
        <begin position="330"/>
        <end position="353"/>
    </location>
</feature>
<dbReference type="Proteomes" id="UP000233524">
    <property type="component" value="Unassembled WGS sequence"/>
</dbReference>
<dbReference type="EMBL" id="NLAX01000002">
    <property type="protein sequence ID" value="PKS12969.1"/>
    <property type="molecule type" value="Genomic_DNA"/>
</dbReference>
<evidence type="ECO:0000256" key="1">
    <source>
        <dbReference type="ARBA" id="ARBA00022737"/>
    </source>
</evidence>
<gene>
    <name evidence="5" type="ORF">jhhlp_000310</name>
</gene>
<dbReference type="Pfam" id="PF00023">
    <property type="entry name" value="Ank"/>
    <property type="match status" value="1"/>
</dbReference>
<proteinExistence type="predicted"/>
<dbReference type="InterPro" id="IPR036770">
    <property type="entry name" value="Ankyrin_rpt-contain_sf"/>
</dbReference>
<dbReference type="PANTHER" id="PTHR24173">
    <property type="entry name" value="ANKYRIN REPEAT CONTAINING"/>
    <property type="match status" value="1"/>
</dbReference>
<keyword evidence="4" id="KW-0812">Transmembrane</keyword>
<feature type="transmembrane region" description="Helical" evidence="4">
    <location>
        <begin position="365"/>
        <end position="384"/>
    </location>
</feature>
<dbReference type="SMART" id="SM00248">
    <property type="entry name" value="ANK"/>
    <property type="match status" value="4"/>
</dbReference>
<dbReference type="PROSITE" id="PS50297">
    <property type="entry name" value="ANK_REP_REGION"/>
    <property type="match status" value="1"/>
</dbReference>
<evidence type="ECO:0000256" key="3">
    <source>
        <dbReference type="PROSITE-ProRule" id="PRU00023"/>
    </source>
</evidence>
<accession>A0A2N3NKL9</accession>
<comment type="caution">
    <text evidence="5">The sequence shown here is derived from an EMBL/GenBank/DDBJ whole genome shotgun (WGS) entry which is preliminary data.</text>
</comment>
<dbReference type="VEuPathDB" id="FungiDB:jhhlp_000310"/>
<dbReference type="PROSITE" id="PS50088">
    <property type="entry name" value="ANK_REPEAT"/>
    <property type="match status" value="1"/>
</dbReference>
<keyword evidence="1" id="KW-0677">Repeat</keyword>
<dbReference type="InParanoid" id="A0A2N3NKL9"/>
<keyword evidence="2 3" id="KW-0040">ANK repeat</keyword>
<evidence type="ECO:0000313" key="6">
    <source>
        <dbReference type="Proteomes" id="UP000233524"/>
    </source>
</evidence>
<feature type="repeat" description="ANK" evidence="3">
    <location>
        <begin position="97"/>
        <end position="129"/>
    </location>
</feature>
<sequence>MIGTEDDYVPAYEENGQRFADWTESLDSNTLGLPLTQHPFAGGVCLPQGFTPEELDRRDTQAIIFTRFFQAITTKNLDVVTLMVSNGLISPCAVNMNGETPLINAVQTGNMAVVRSLVALGADVSEFGRYKGAERTPLQVAADNGFLPAVKFFMEECGADDGVIAPDGQLALRLAAAKDHREVVDYLPSRRGGGWLRWKTEHSVLMRRVRKARRRIFRVIQFLVWDLPEFFLYTIPKHGIVIPIKRKVKYAIENRHLFGGWCKRQALAFPGRVKRCAQAVGHGLRKIPRAIASVLKWLWRTIKAAPGRIKNAAVVVGRWFADVARRFGRAVAYVFTQILSVLHTLSMAVITFFRQITLKDVWNGFCGLMRAVFVGLPQAVWAGIKALGETSYDVLKALFGLFGMAVWWIIRIIWYILQYVPAQIVTIIASFGKSIAKAFKEVMVWYDPKRV</sequence>
<evidence type="ECO:0000313" key="5">
    <source>
        <dbReference type="EMBL" id="PKS12969.1"/>
    </source>
</evidence>
<protein>
    <submittedName>
        <fullName evidence="5">Uncharacterized protein</fullName>
    </submittedName>
</protein>
<keyword evidence="4" id="KW-0472">Membrane</keyword>
<keyword evidence="4" id="KW-1133">Transmembrane helix</keyword>
<evidence type="ECO:0000256" key="2">
    <source>
        <dbReference type="ARBA" id="ARBA00023043"/>
    </source>
</evidence>
<evidence type="ECO:0000256" key="4">
    <source>
        <dbReference type="SAM" id="Phobius"/>
    </source>
</evidence>
<keyword evidence="6" id="KW-1185">Reference proteome</keyword>
<dbReference type="SUPFAM" id="SSF48403">
    <property type="entry name" value="Ankyrin repeat"/>
    <property type="match status" value="1"/>
</dbReference>
<dbReference type="Gene3D" id="1.25.40.20">
    <property type="entry name" value="Ankyrin repeat-containing domain"/>
    <property type="match status" value="1"/>
</dbReference>
<dbReference type="OrthoDB" id="4772757at2759"/>
<dbReference type="InterPro" id="IPR002110">
    <property type="entry name" value="Ankyrin_rpt"/>
</dbReference>